<dbReference type="EMBL" id="BBMS01000005">
    <property type="protein sequence ID" value="GAL24783.1"/>
    <property type="molecule type" value="Genomic_DNA"/>
</dbReference>
<gene>
    <name evidence="1" type="ORF">JCM19239_7383</name>
</gene>
<sequence>MAQTSPSVDTSTHKIVAAELSLSDVTDGEVLPNLLQQPRRTIKANIR</sequence>
<dbReference type="Proteomes" id="UP000029223">
    <property type="component" value="Unassembled WGS sequence"/>
</dbReference>
<evidence type="ECO:0000313" key="1">
    <source>
        <dbReference type="EMBL" id="GAL24783.1"/>
    </source>
</evidence>
<protein>
    <submittedName>
        <fullName evidence="1">Mobile element protein</fullName>
    </submittedName>
</protein>
<organism evidence="1 2">
    <name type="scientific">Vibrio variabilis</name>
    <dbReference type="NCBI Taxonomy" id="990271"/>
    <lineage>
        <taxon>Bacteria</taxon>
        <taxon>Pseudomonadati</taxon>
        <taxon>Pseudomonadota</taxon>
        <taxon>Gammaproteobacteria</taxon>
        <taxon>Vibrionales</taxon>
        <taxon>Vibrionaceae</taxon>
        <taxon>Vibrio</taxon>
    </lineage>
</organism>
<reference evidence="2" key="1">
    <citation type="submission" date="2014-09" db="EMBL/GenBank/DDBJ databases">
        <title>Vibrio variabilis JCM 19239. (C206) whole genome shotgun sequence.</title>
        <authorList>
            <person name="Sawabe T."/>
            <person name="Meirelles P."/>
            <person name="Nakanishi M."/>
            <person name="Sayaka M."/>
            <person name="Hattori M."/>
            <person name="Ohkuma M."/>
        </authorList>
    </citation>
    <scope>NUCLEOTIDE SEQUENCE [LARGE SCALE GENOMIC DNA]</scope>
    <source>
        <strain evidence="2">JCM 19239</strain>
    </source>
</reference>
<proteinExistence type="predicted"/>
<keyword evidence="2" id="KW-1185">Reference proteome</keyword>
<name>A0ABQ0J7M9_9VIBR</name>
<accession>A0ABQ0J7M9</accession>
<evidence type="ECO:0000313" key="2">
    <source>
        <dbReference type="Proteomes" id="UP000029223"/>
    </source>
</evidence>
<comment type="caution">
    <text evidence="1">The sequence shown here is derived from an EMBL/GenBank/DDBJ whole genome shotgun (WGS) entry which is preliminary data.</text>
</comment>